<gene>
    <name evidence="2" type="ORF">N7456_010945</name>
</gene>
<reference evidence="2" key="2">
    <citation type="journal article" date="2023" name="IMA Fungus">
        <title>Comparative genomic study of the Penicillium genus elucidates a diverse pangenome and 15 lateral gene transfer events.</title>
        <authorList>
            <person name="Petersen C."/>
            <person name="Sorensen T."/>
            <person name="Nielsen M.R."/>
            <person name="Sondergaard T.E."/>
            <person name="Sorensen J.L."/>
            <person name="Fitzpatrick D.A."/>
            <person name="Frisvad J.C."/>
            <person name="Nielsen K.L."/>
        </authorList>
    </citation>
    <scope>NUCLEOTIDE SEQUENCE</scope>
    <source>
        <strain evidence="2">IBT 30069</strain>
    </source>
</reference>
<feature type="compositionally biased region" description="Basic and acidic residues" evidence="1">
    <location>
        <begin position="479"/>
        <end position="503"/>
    </location>
</feature>
<evidence type="ECO:0000256" key="1">
    <source>
        <dbReference type="SAM" id="MobiDB-lite"/>
    </source>
</evidence>
<reference evidence="2" key="1">
    <citation type="submission" date="2022-11" db="EMBL/GenBank/DDBJ databases">
        <authorList>
            <person name="Petersen C."/>
        </authorList>
    </citation>
    <scope>NUCLEOTIDE SEQUENCE</scope>
    <source>
        <strain evidence="2">IBT 30069</strain>
    </source>
</reference>
<evidence type="ECO:0000313" key="3">
    <source>
        <dbReference type="Proteomes" id="UP001149165"/>
    </source>
</evidence>
<sequence>MADLGKYTYSWHEPQGIKYRKWIELEFTKELCPIAQCQLVRQQIPTKILKDEETEPDRLHWDVPLFGTSEFEAYSQKIEDEKTKAQLEHPEDPYKNAWTVLDRMVELFKKDLPYRLEDNGEKQPAYHVIKYDLIGGPHVKPVHQNLGGGAQKVGETTKTEEEGELERLERWVQEKEKATSRYKDKIKTATENKGSYVRRIQRVKDGKALEKPAEEPKGSEKSSRAQTEDTEHLDLSHDKARSRWVGVLTKGSIVIQYIQHMPGQYYMHEVTNAIYSDLVPENKLQYIFVNEVVNIDTRTFIQEDLYGEEELTWPQGDDVPNPRRFEYKTPEYHGLLGTDIGRFVARVVLGRYPRGTCKITSISVGISLQFKKDEDASPMIDLMFEIEPTEPPVRLPTELEGGIKVGGMPPPKKPKWNKPRDPDTVQGGNGDESEEKGSEEKESEDGQSDPAPEGPITWRPKPVDPGVIQAAQNMTYSRNLRDWAETKKVEDERKENEKREGRLRSGTKRKRS</sequence>
<evidence type="ECO:0000313" key="2">
    <source>
        <dbReference type="EMBL" id="KAJ5087329.1"/>
    </source>
</evidence>
<dbReference type="AlphaFoldDB" id="A0A9W9JZ88"/>
<proteinExistence type="predicted"/>
<organism evidence="2 3">
    <name type="scientific">Penicillium angulare</name>
    <dbReference type="NCBI Taxonomy" id="116970"/>
    <lineage>
        <taxon>Eukaryota</taxon>
        <taxon>Fungi</taxon>
        <taxon>Dikarya</taxon>
        <taxon>Ascomycota</taxon>
        <taxon>Pezizomycotina</taxon>
        <taxon>Eurotiomycetes</taxon>
        <taxon>Eurotiomycetidae</taxon>
        <taxon>Eurotiales</taxon>
        <taxon>Aspergillaceae</taxon>
        <taxon>Penicillium</taxon>
    </lineage>
</organism>
<feature type="region of interest" description="Disordered" evidence="1">
    <location>
        <begin position="145"/>
        <end position="165"/>
    </location>
</feature>
<protein>
    <submittedName>
        <fullName evidence="2">Uncharacterized protein</fullName>
    </submittedName>
</protein>
<keyword evidence="3" id="KW-1185">Reference proteome</keyword>
<name>A0A9W9JZ88_9EURO</name>
<dbReference type="EMBL" id="JAPQKH010000007">
    <property type="protein sequence ID" value="KAJ5087329.1"/>
    <property type="molecule type" value="Genomic_DNA"/>
</dbReference>
<feature type="compositionally biased region" description="Basic and acidic residues" evidence="1">
    <location>
        <begin position="155"/>
        <end position="165"/>
    </location>
</feature>
<feature type="region of interest" description="Disordered" evidence="1">
    <location>
        <begin position="205"/>
        <end position="235"/>
    </location>
</feature>
<comment type="caution">
    <text evidence="2">The sequence shown here is derived from an EMBL/GenBank/DDBJ whole genome shotgun (WGS) entry which is preliminary data.</text>
</comment>
<dbReference type="OrthoDB" id="4364220at2759"/>
<feature type="region of interest" description="Disordered" evidence="1">
    <location>
        <begin position="391"/>
        <end position="512"/>
    </location>
</feature>
<dbReference type="Proteomes" id="UP001149165">
    <property type="component" value="Unassembled WGS sequence"/>
</dbReference>
<accession>A0A9W9JZ88</accession>